<name>A0A822MWS3_9VIBR</name>
<protein>
    <submittedName>
        <fullName evidence="1">Bacteriophage protein</fullName>
    </submittedName>
</protein>
<reference evidence="4" key="1">
    <citation type="submission" date="2014-06" db="EMBL/GenBank/DDBJ databases">
        <authorList>
            <person name="Le Roux Frederique"/>
        </authorList>
    </citation>
    <scope>NUCLEOTIDE SEQUENCE [LARGE SCALE GENOMIC DNA]</scope>
    <source>
        <strain evidence="4">J5-5</strain>
    </source>
</reference>
<dbReference type="RefSeq" id="WP_230682263.1">
    <property type="nucleotide sequence ID" value="NZ_AP025478.1"/>
</dbReference>
<evidence type="ECO:0000313" key="2">
    <source>
        <dbReference type="EMBL" id="CDT45062.1"/>
    </source>
</evidence>
<organism evidence="1 4">
    <name type="scientific">Vibrio crassostreae</name>
    <dbReference type="NCBI Taxonomy" id="246167"/>
    <lineage>
        <taxon>Bacteria</taxon>
        <taxon>Pseudomonadati</taxon>
        <taxon>Pseudomonadota</taxon>
        <taxon>Gammaproteobacteria</taxon>
        <taxon>Vibrionales</taxon>
        <taxon>Vibrionaceae</taxon>
        <taxon>Vibrio</taxon>
    </lineage>
</organism>
<accession>A0A822MWS3</accession>
<dbReference type="EMBL" id="CCJX01000135">
    <property type="protein sequence ID" value="CDT45062.1"/>
    <property type="molecule type" value="Genomic_DNA"/>
</dbReference>
<dbReference type="EMBL" id="CCJV01000065">
    <property type="protein sequence ID" value="CDT17021.1"/>
    <property type="molecule type" value="Genomic_DNA"/>
</dbReference>
<dbReference type="AlphaFoldDB" id="A0A822MWS3"/>
<dbReference type="Proteomes" id="UP000049495">
    <property type="component" value="Unassembled WGS sequence"/>
</dbReference>
<evidence type="ECO:0000313" key="1">
    <source>
        <dbReference type="EMBL" id="CDT17021.1"/>
    </source>
</evidence>
<evidence type="ECO:0000313" key="3">
    <source>
        <dbReference type="Proteomes" id="UP000049077"/>
    </source>
</evidence>
<comment type="caution">
    <text evidence="1">The sequence shown here is derived from an EMBL/GenBank/DDBJ whole genome shotgun (WGS) entry which is preliminary data.</text>
</comment>
<proteinExistence type="predicted"/>
<reference evidence="1 3" key="2">
    <citation type="submission" date="2014-06" db="EMBL/GenBank/DDBJ databases">
        <authorList>
            <person name="Le Roux F."/>
        </authorList>
    </citation>
    <scope>NUCLEOTIDE SEQUENCE</scope>
    <source>
        <strain evidence="2 3">J5-4</strain>
        <strain evidence="1">J5-5</strain>
    </source>
</reference>
<dbReference type="GeneID" id="93903472"/>
<evidence type="ECO:0000313" key="4">
    <source>
        <dbReference type="Proteomes" id="UP000049495"/>
    </source>
</evidence>
<keyword evidence="3" id="KW-1185">Reference proteome</keyword>
<sequence length="125" mass="14200">MLCHVQCPVTPDLQALERQHFPDTEFPSVSECGMSSEDTPLNEVFEHDEKTRCIHAYADMVRTRWTELTEPQIENLCDQYEVVVSGLGLTLEEAKSSIQVMINSIRKLSTVLRTIRANYNKATAV</sequence>
<dbReference type="Proteomes" id="UP000049077">
    <property type="component" value="Unassembled WGS sequence"/>
</dbReference>
<gene>
    <name evidence="2" type="ORF">VCR4J5_50006</name>
    <name evidence="1" type="ORF">VCR5J5_1570010</name>
</gene>